<evidence type="ECO:0000313" key="5">
    <source>
        <dbReference type="Proteomes" id="UP000619457"/>
    </source>
</evidence>
<dbReference type="SUPFAM" id="SSF52172">
    <property type="entry name" value="CheY-like"/>
    <property type="match status" value="1"/>
</dbReference>
<reference evidence="4" key="1">
    <citation type="journal article" date="2014" name="Int. J. Syst. Evol. Microbiol.">
        <title>Complete genome sequence of Corynebacterium casei LMG S-19264T (=DSM 44701T), isolated from a smear-ripened cheese.</title>
        <authorList>
            <consortium name="US DOE Joint Genome Institute (JGI-PGF)"/>
            <person name="Walter F."/>
            <person name="Albersmeier A."/>
            <person name="Kalinowski J."/>
            <person name="Ruckert C."/>
        </authorList>
    </citation>
    <scope>NUCLEOTIDE SEQUENCE</scope>
    <source>
        <strain evidence="4">KCTC 12368</strain>
    </source>
</reference>
<dbReference type="RefSeq" id="WP_018476023.1">
    <property type="nucleotide sequence ID" value="NZ_BMWX01000009.1"/>
</dbReference>
<comment type="caution">
    <text evidence="4">The sequence shown here is derived from an EMBL/GenBank/DDBJ whole genome shotgun (WGS) entry which is preliminary data.</text>
</comment>
<protein>
    <submittedName>
        <fullName evidence="4">DNA-binding response regulator</fullName>
    </submittedName>
</protein>
<gene>
    <name evidence="4" type="ORF">GCM10007049_36710</name>
</gene>
<dbReference type="GO" id="GO:0003677">
    <property type="term" value="F:DNA binding"/>
    <property type="evidence" value="ECO:0007669"/>
    <property type="project" value="UniProtKB-KW"/>
</dbReference>
<reference evidence="4" key="2">
    <citation type="submission" date="2020-09" db="EMBL/GenBank/DDBJ databases">
        <authorList>
            <person name="Sun Q."/>
            <person name="Kim S."/>
        </authorList>
    </citation>
    <scope>NUCLEOTIDE SEQUENCE</scope>
    <source>
        <strain evidence="4">KCTC 12368</strain>
    </source>
</reference>
<dbReference type="InterPro" id="IPR007492">
    <property type="entry name" value="LytTR_DNA-bd_dom"/>
</dbReference>
<dbReference type="Gene3D" id="3.40.50.2300">
    <property type="match status" value="1"/>
</dbReference>
<dbReference type="SMART" id="SM00448">
    <property type="entry name" value="REC"/>
    <property type="match status" value="1"/>
</dbReference>
<keyword evidence="4" id="KW-0238">DNA-binding</keyword>
<dbReference type="PANTHER" id="PTHR37299">
    <property type="entry name" value="TRANSCRIPTIONAL REGULATOR-RELATED"/>
    <property type="match status" value="1"/>
</dbReference>
<organism evidence="4 5">
    <name type="scientific">Echinicola pacifica</name>
    <dbReference type="NCBI Taxonomy" id="346377"/>
    <lineage>
        <taxon>Bacteria</taxon>
        <taxon>Pseudomonadati</taxon>
        <taxon>Bacteroidota</taxon>
        <taxon>Cytophagia</taxon>
        <taxon>Cytophagales</taxon>
        <taxon>Cyclobacteriaceae</taxon>
        <taxon>Echinicola</taxon>
    </lineage>
</organism>
<keyword evidence="5" id="KW-1185">Reference proteome</keyword>
<dbReference type="Gene3D" id="2.40.50.1020">
    <property type="entry name" value="LytTr DNA-binding domain"/>
    <property type="match status" value="1"/>
</dbReference>
<dbReference type="InterPro" id="IPR011006">
    <property type="entry name" value="CheY-like_superfamily"/>
</dbReference>
<name>A0A918QAQ1_9BACT</name>
<dbReference type="SMART" id="SM00850">
    <property type="entry name" value="LytTR"/>
    <property type="match status" value="1"/>
</dbReference>
<proteinExistence type="predicted"/>
<evidence type="ECO:0000313" key="4">
    <source>
        <dbReference type="EMBL" id="GGZ39961.1"/>
    </source>
</evidence>
<evidence type="ECO:0000259" key="2">
    <source>
        <dbReference type="PROSITE" id="PS50110"/>
    </source>
</evidence>
<dbReference type="Proteomes" id="UP000619457">
    <property type="component" value="Unassembled WGS sequence"/>
</dbReference>
<dbReference type="PROSITE" id="PS50110">
    <property type="entry name" value="RESPONSE_REGULATORY"/>
    <property type="match status" value="1"/>
</dbReference>
<dbReference type="Pfam" id="PF00072">
    <property type="entry name" value="Response_reg"/>
    <property type="match status" value="1"/>
</dbReference>
<dbReference type="PANTHER" id="PTHR37299:SF1">
    <property type="entry name" value="STAGE 0 SPORULATION PROTEIN A HOMOLOG"/>
    <property type="match status" value="1"/>
</dbReference>
<feature type="domain" description="HTH LytTR-type" evidence="3">
    <location>
        <begin position="138"/>
        <end position="242"/>
    </location>
</feature>
<dbReference type="Pfam" id="PF04397">
    <property type="entry name" value="LytTR"/>
    <property type="match status" value="1"/>
</dbReference>
<feature type="domain" description="Response regulatory" evidence="2">
    <location>
        <begin position="3"/>
        <end position="114"/>
    </location>
</feature>
<feature type="modified residue" description="4-aspartylphosphate" evidence="1">
    <location>
        <position position="54"/>
    </location>
</feature>
<sequence>MKKVIIIDDEPLAASLVEEYIAEYPDFEVVDICQDGFEGLKSIQKHAPDLVFLDVQMPRISGFEMLELLEEPPAIVFTTAFDQYAMKAFDSHAVDYLLKPFSRERFDAALKRYYQLGAKAEVADLVQSGLQSSVAQRVVLKDKNEIIVIPTREISHMEANDDFVNIYRGGKKFLKNKTLKYFESGMDEAQFVRVHRSYLVNVGFIQKVENYEKDGYVVRLRTGEGIPVSRTGMVRLKKVLGI</sequence>
<dbReference type="InterPro" id="IPR046947">
    <property type="entry name" value="LytR-like"/>
</dbReference>
<dbReference type="EMBL" id="BMWX01000009">
    <property type="protein sequence ID" value="GGZ39961.1"/>
    <property type="molecule type" value="Genomic_DNA"/>
</dbReference>
<keyword evidence="1" id="KW-0597">Phosphoprotein</keyword>
<evidence type="ECO:0000256" key="1">
    <source>
        <dbReference type="PROSITE-ProRule" id="PRU00169"/>
    </source>
</evidence>
<accession>A0A918QAQ1</accession>
<dbReference type="InterPro" id="IPR001789">
    <property type="entry name" value="Sig_transdc_resp-reg_receiver"/>
</dbReference>
<dbReference type="PROSITE" id="PS50930">
    <property type="entry name" value="HTH_LYTTR"/>
    <property type="match status" value="1"/>
</dbReference>
<evidence type="ECO:0000259" key="3">
    <source>
        <dbReference type="PROSITE" id="PS50930"/>
    </source>
</evidence>
<dbReference type="GO" id="GO:0000156">
    <property type="term" value="F:phosphorelay response regulator activity"/>
    <property type="evidence" value="ECO:0007669"/>
    <property type="project" value="InterPro"/>
</dbReference>
<dbReference type="AlphaFoldDB" id="A0A918QAQ1"/>